<keyword evidence="1" id="KW-0472">Membrane</keyword>
<dbReference type="STRING" id="491952.Mar181_1167"/>
<reference evidence="2 3" key="1">
    <citation type="journal article" date="2012" name="Stand. Genomic Sci.">
        <title>Complete genome sequence of Marinomonas posidonica type strain (IVIA-Po-181(T)).</title>
        <authorList>
            <person name="Lucas-Elio P."/>
            <person name="Goodwin L."/>
            <person name="Woyke T."/>
            <person name="Pitluck S."/>
            <person name="Nolan M."/>
            <person name="Kyrpides N.C."/>
            <person name="Detter J.C."/>
            <person name="Copeland A."/>
            <person name="Lu M."/>
            <person name="Bruce D."/>
            <person name="Detter C."/>
            <person name="Tapia R."/>
            <person name="Han S."/>
            <person name="Land M.L."/>
            <person name="Ivanova N."/>
            <person name="Mikhailova N."/>
            <person name="Johnston A.W."/>
            <person name="Sanchez-Amat A."/>
        </authorList>
    </citation>
    <scope>NUCLEOTIDE SEQUENCE [LARGE SCALE GENOMIC DNA]</scope>
    <source>
        <strain evidence="3">CECT 7376 / NCIMB 14433 / IVIA-Po-181</strain>
    </source>
</reference>
<dbReference type="EMBL" id="CP002771">
    <property type="protein sequence ID" value="AEF54214.1"/>
    <property type="molecule type" value="Genomic_DNA"/>
</dbReference>
<feature type="transmembrane region" description="Helical" evidence="1">
    <location>
        <begin position="45"/>
        <end position="64"/>
    </location>
</feature>
<protein>
    <submittedName>
        <fullName evidence="2">Uncharacterized protein</fullName>
    </submittedName>
</protein>
<dbReference type="KEGG" id="mpc:Mar181_1167"/>
<evidence type="ECO:0000313" key="2">
    <source>
        <dbReference type="EMBL" id="AEF54214.1"/>
    </source>
</evidence>
<dbReference type="HOGENOM" id="CLU_1208637_0_0_6"/>
<dbReference type="OrthoDB" id="7063103at2"/>
<organism evidence="2 3">
    <name type="scientific">Marinomonas posidonica (strain CECT 7376 / NCIMB 14433 / IVIA-Po-181)</name>
    <dbReference type="NCBI Taxonomy" id="491952"/>
    <lineage>
        <taxon>Bacteria</taxon>
        <taxon>Pseudomonadati</taxon>
        <taxon>Pseudomonadota</taxon>
        <taxon>Gammaproteobacteria</taxon>
        <taxon>Oceanospirillales</taxon>
        <taxon>Oceanospirillaceae</taxon>
        <taxon>Marinomonas</taxon>
    </lineage>
</organism>
<proteinExistence type="predicted"/>
<accession>F6CVA4</accession>
<keyword evidence="3" id="KW-1185">Reference proteome</keyword>
<evidence type="ECO:0000256" key="1">
    <source>
        <dbReference type="SAM" id="Phobius"/>
    </source>
</evidence>
<dbReference type="Proteomes" id="UP000009230">
    <property type="component" value="Chromosome"/>
</dbReference>
<keyword evidence="1" id="KW-1133">Transmembrane helix</keyword>
<evidence type="ECO:0000313" key="3">
    <source>
        <dbReference type="Proteomes" id="UP000009230"/>
    </source>
</evidence>
<name>F6CVA4_MARPP</name>
<dbReference type="AlphaFoldDB" id="F6CVA4"/>
<sequence>MLTVAPHNKKFKPDANTLAPFVPHGLSPKLYALFNLKVMLLKRSIKLIVISLMIFTLSSCVVLHEEYFFPQAIGGKVEKQWCRGHVGVDNQLIFSFEDVEVNMDVWEYKNITRLGISFKLHSKSEVVWPKQSLFVTVNQSQNVIEVTSFDRLIRQGDDITTETYFVGTAMTKKNNPANETFYESFIVSKSSVETIEVSAFTLIINGKKEQIPLSVFSKKSGLFLHPLNC</sequence>
<gene>
    <name evidence="2" type="ordered locus">Mar181_1167</name>
</gene>
<keyword evidence="1" id="KW-0812">Transmembrane</keyword>
<dbReference type="RefSeq" id="WP_013795690.1">
    <property type="nucleotide sequence ID" value="NC_015559.1"/>
</dbReference>